<evidence type="ECO:0000313" key="13">
    <source>
        <dbReference type="Proteomes" id="UP000248706"/>
    </source>
</evidence>
<dbReference type="GO" id="GO:0004673">
    <property type="term" value="F:protein histidine kinase activity"/>
    <property type="evidence" value="ECO:0007669"/>
    <property type="project" value="UniProtKB-EC"/>
</dbReference>
<keyword evidence="5" id="KW-0418">Kinase</keyword>
<sequence length="876" mass="95698">MAEPEDALQGDLPEPELPEGASGLTPEDLAIIEAFRLMEDLEPPVSLAEAAVTAGGDVGLSDEAAATSTGGEEARAGLSSADTGLDDMLALFVAEADEDIASMRQALTQLEQEDRLDEGHLEALRRCAHKLKGTAGAVGCPSMSTIAYYIEMLVGSLRDGSVPMMIGLMALVQAMRALEATLQSIVETGQESSAPLTELEADYEALNEFGSVRRTPSESLMALTAADEALLLEEEELAPRSPLREEIARFHLRTRTPRESGSPLPSVLVDAERLKRLILHSEHLAEQREPLENARRELEAALQELYSAQARLQYLETLLSLNPLSLSETGQVPPLPLRALPQQPMSSLVRRILEEAEQAGRHLPTHAQQRQRLSALALKARETTSWDEMEVDRYTESDVLLRAFAEAIADVSTASAQVRAAFTRLDRVLRRHMDLANRVRGETLLLRSAPLAVLLPRIRRAIRMSADAQRQRVRFEARGETTEVDQDILEALARPLLQLVRYGMITNWGSVQAEDGAEEEQERRVWFYAHAVGNEVSLELGFSTPVRAGALELVQGPIQQLQGTVTAQRNALGGVTFYLTLPRLHGAMHGLLVRTAGQRLVVPFSQVRRIVVERSALEEEGQVSPACFPKDGRSAVPLSRLLGLPDVNGGGSPPVSAEEARPLLLLQEGLPYEVVEVDEVLGGVELVVRPVASYLRRPGIMGAAIDGQGNVLLVLDLMRLVPPPEALDAEKAKAQREPLVGSPEQMATGVGRTVMIADDSVYIRQSLQQTLQRAGYRVVQARDGMEAWELLLEQPPDVLLLDIEMPHLNGYELLSMIRASSRFASLKIIMLTARSSEKHRRSAQDLGAQAYLIKPSPPELLLDTIGAVLSEKPPAP</sequence>
<dbReference type="SMART" id="SM00448">
    <property type="entry name" value="REC"/>
    <property type="match status" value="1"/>
</dbReference>
<dbReference type="InterPro" id="IPR036641">
    <property type="entry name" value="HPT_dom_sf"/>
</dbReference>
<dbReference type="CDD" id="cd00156">
    <property type="entry name" value="REC"/>
    <property type="match status" value="1"/>
</dbReference>
<proteinExistence type="predicted"/>
<dbReference type="PROSITE" id="PS50110">
    <property type="entry name" value="RESPONSE_REGULATORY"/>
    <property type="match status" value="1"/>
</dbReference>
<keyword evidence="8" id="KW-0175">Coiled coil</keyword>
<evidence type="ECO:0000256" key="4">
    <source>
        <dbReference type="ARBA" id="ARBA00022679"/>
    </source>
</evidence>
<dbReference type="PROSITE" id="PS50894">
    <property type="entry name" value="HPT"/>
    <property type="match status" value="1"/>
</dbReference>
<dbReference type="Gene3D" id="3.40.50.2300">
    <property type="match status" value="1"/>
</dbReference>
<feature type="compositionally biased region" description="Acidic residues" evidence="9">
    <location>
        <begin position="1"/>
        <end position="17"/>
    </location>
</feature>
<dbReference type="Pfam" id="PF00072">
    <property type="entry name" value="Response_reg"/>
    <property type="match status" value="1"/>
</dbReference>
<dbReference type="InterPro" id="IPR008207">
    <property type="entry name" value="Sig_transdc_His_kin_Hpt_dom"/>
</dbReference>
<feature type="coiled-coil region" evidence="8">
    <location>
        <begin position="284"/>
        <end position="311"/>
    </location>
</feature>
<dbReference type="Pfam" id="PF01627">
    <property type="entry name" value="Hpt"/>
    <property type="match status" value="1"/>
</dbReference>
<feature type="modified residue" description="Phosphohistidine" evidence="6">
    <location>
        <position position="129"/>
    </location>
</feature>
<reference evidence="12 13" key="1">
    <citation type="submission" date="2016-08" db="EMBL/GenBank/DDBJ databases">
        <title>Analysis of Carbohydrate Active Enzymes in Thermogemmatispora T81 Reveals Carbohydrate Degradation Ability.</title>
        <authorList>
            <person name="Tomazini A."/>
            <person name="Lal S."/>
            <person name="Stott M."/>
            <person name="Henrissat B."/>
            <person name="Polikarpov I."/>
            <person name="Sparling R."/>
            <person name="Levin D.B."/>
        </authorList>
    </citation>
    <scope>NUCLEOTIDE SEQUENCE [LARGE SCALE GENOMIC DNA]</scope>
    <source>
        <strain evidence="12 13">T81</strain>
    </source>
</reference>
<dbReference type="SUPFAM" id="SSF47226">
    <property type="entry name" value="Histidine-containing phosphotransfer domain, HPT domain"/>
    <property type="match status" value="1"/>
</dbReference>
<dbReference type="InterPro" id="IPR051315">
    <property type="entry name" value="Bact_Chemotaxis_CheA"/>
</dbReference>
<name>A0A328VGZ2_9CHLR</name>
<dbReference type="PANTHER" id="PTHR43395:SF1">
    <property type="entry name" value="CHEMOTAXIS PROTEIN CHEA"/>
    <property type="match status" value="1"/>
</dbReference>
<dbReference type="InterPro" id="IPR036061">
    <property type="entry name" value="CheW-like_dom_sf"/>
</dbReference>
<keyword evidence="4" id="KW-0808">Transferase</keyword>
<dbReference type="InterPro" id="IPR011006">
    <property type="entry name" value="CheY-like_superfamily"/>
</dbReference>
<feature type="domain" description="Response regulatory" evidence="10">
    <location>
        <begin position="753"/>
        <end position="869"/>
    </location>
</feature>
<evidence type="ECO:0000256" key="1">
    <source>
        <dbReference type="ARBA" id="ARBA00000085"/>
    </source>
</evidence>
<dbReference type="Proteomes" id="UP000248706">
    <property type="component" value="Unassembled WGS sequence"/>
</dbReference>
<dbReference type="GO" id="GO:0006935">
    <property type="term" value="P:chemotaxis"/>
    <property type="evidence" value="ECO:0007669"/>
    <property type="project" value="InterPro"/>
</dbReference>
<dbReference type="SUPFAM" id="SSF52172">
    <property type="entry name" value="CheY-like"/>
    <property type="match status" value="1"/>
</dbReference>
<dbReference type="InterPro" id="IPR001789">
    <property type="entry name" value="Sig_transdc_resp-reg_receiver"/>
</dbReference>
<dbReference type="AlphaFoldDB" id="A0A328VGZ2"/>
<gene>
    <name evidence="12" type="ORF">A4R35_16840</name>
</gene>
<evidence type="ECO:0000259" key="11">
    <source>
        <dbReference type="PROSITE" id="PS50894"/>
    </source>
</evidence>
<comment type="caution">
    <text evidence="12">The sequence shown here is derived from an EMBL/GenBank/DDBJ whole genome shotgun (WGS) entry which is preliminary data.</text>
</comment>
<feature type="region of interest" description="Disordered" evidence="9">
    <location>
        <begin position="1"/>
        <end position="24"/>
    </location>
</feature>
<organism evidence="12 13">
    <name type="scientific">Thermogemmatispora tikiterensis</name>
    <dbReference type="NCBI Taxonomy" id="1825093"/>
    <lineage>
        <taxon>Bacteria</taxon>
        <taxon>Bacillati</taxon>
        <taxon>Chloroflexota</taxon>
        <taxon>Ktedonobacteria</taxon>
        <taxon>Thermogemmatisporales</taxon>
        <taxon>Thermogemmatisporaceae</taxon>
        <taxon>Thermogemmatispora</taxon>
    </lineage>
</organism>
<dbReference type="EC" id="2.7.13.3" evidence="2"/>
<evidence type="ECO:0000256" key="3">
    <source>
        <dbReference type="ARBA" id="ARBA00022553"/>
    </source>
</evidence>
<evidence type="ECO:0000256" key="2">
    <source>
        <dbReference type="ARBA" id="ARBA00012438"/>
    </source>
</evidence>
<feature type="domain" description="HPt" evidence="11">
    <location>
        <begin position="81"/>
        <end position="189"/>
    </location>
</feature>
<dbReference type="GO" id="GO:0000160">
    <property type="term" value="P:phosphorelay signal transduction system"/>
    <property type="evidence" value="ECO:0007669"/>
    <property type="project" value="InterPro"/>
</dbReference>
<dbReference type="SMART" id="SM00073">
    <property type="entry name" value="HPT"/>
    <property type="match status" value="1"/>
</dbReference>
<evidence type="ECO:0000256" key="8">
    <source>
        <dbReference type="SAM" id="Coils"/>
    </source>
</evidence>
<evidence type="ECO:0000259" key="10">
    <source>
        <dbReference type="PROSITE" id="PS50110"/>
    </source>
</evidence>
<accession>A0A328VGZ2</accession>
<evidence type="ECO:0000313" key="12">
    <source>
        <dbReference type="EMBL" id="RAQ97208.1"/>
    </source>
</evidence>
<dbReference type="PANTHER" id="PTHR43395">
    <property type="entry name" value="SENSOR HISTIDINE KINASE CHEA"/>
    <property type="match status" value="1"/>
</dbReference>
<evidence type="ECO:0000256" key="5">
    <source>
        <dbReference type="ARBA" id="ARBA00022777"/>
    </source>
</evidence>
<dbReference type="Gene3D" id="2.30.30.40">
    <property type="entry name" value="SH3 Domains"/>
    <property type="match status" value="1"/>
</dbReference>
<dbReference type="SUPFAM" id="SSF50341">
    <property type="entry name" value="CheW-like"/>
    <property type="match status" value="1"/>
</dbReference>
<feature type="modified residue" description="4-aspartylphosphate" evidence="7">
    <location>
        <position position="802"/>
    </location>
</feature>
<evidence type="ECO:0000256" key="9">
    <source>
        <dbReference type="SAM" id="MobiDB-lite"/>
    </source>
</evidence>
<protein>
    <recommendedName>
        <fullName evidence="2">histidine kinase</fullName>
        <ecNumber evidence="2">2.7.13.3</ecNumber>
    </recommendedName>
</protein>
<evidence type="ECO:0000256" key="6">
    <source>
        <dbReference type="PROSITE-ProRule" id="PRU00110"/>
    </source>
</evidence>
<dbReference type="CDD" id="cd00088">
    <property type="entry name" value="HPT"/>
    <property type="match status" value="1"/>
</dbReference>
<dbReference type="Gene3D" id="1.20.120.160">
    <property type="entry name" value="HPT domain"/>
    <property type="match status" value="1"/>
</dbReference>
<keyword evidence="13" id="KW-1185">Reference proteome</keyword>
<dbReference type="InterPro" id="IPR002545">
    <property type="entry name" value="CheW-lke_dom"/>
</dbReference>
<dbReference type="OrthoDB" id="9803176at2"/>
<dbReference type="Pfam" id="PF01584">
    <property type="entry name" value="CheW"/>
    <property type="match status" value="1"/>
</dbReference>
<dbReference type="RefSeq" id="WP_112431400.1">
    <property type="nucleotide sequence ID" value="NZ_MCIF01000002.1"/>
</dbReference>
<keyword evidence="3 7" id="KW-0597">Phosphoprotein</keyword>
<dbReference type="SMART" id="SM00260">
    <property type="entry name" value="CheW"/>
    <property type="match status" value="1"/>
</dbReference>
<dbReference type="EMBL" id="MCIF01000002">
    <property type="protein sequence ID" value="RAQ97208.1"/>
    <property type="molecule type" value="Genomic_DNA"/>
</dbReference>
<evidence type="ECO:0000256" key="7">
    <source>
        <dbReference type="PROSITE-ProRule" id="PRU00169"/>
    </source>
</evidence>
<comment type="catalytic activity">
    <reaction evidence="1">
        <text>ATP + protein L-histidine = ADP + protein N-phospho-L-histidine.</text>
        <dbReference type="EC" id="2.7.13.3"/>
    </reaction>
</comment>